<comment type="caution">
    <text evidence="5">The sequence shown here is derived from an EMBL/GenBank/DDBJ whole genome shotgun (WGS) entry which is preliminary data.</text>
</comment>
<dbReference type="RefSeq" id="WP_000550056.1">
    <property type="nucleotide sequence ID" value="NZ_CBCRTN010000001.1"/>
</dbReference>
<keyword evidence="2" id="KW-0238">DNA-binding</keyword>
<dbReference type="InterPro" id="IPR015927">
    <property type="entry name" value="Peptidase_S24_S26A/B/C"/>
</dbReference>
<dbReference type="Gene3D" id="2.10.109.10">
    <property type="entry name" value="Umud Fragment, subunit A"/>
    <property type="match status" value="1"/>
</dbReference>
<dbReference type="EMBL" id="LCVB01000027">
    <property type="protein sequence ID" value="KLJ29703.1"/>
    <property type="molecule type" value="Genomic_DNA"/>
</dbReference>
<dbReference type="Gene3D" id="1.10.260.40">
    <property type="entry name" value="lambda repressor-like DNA-binding domains"/>
    <property type="match status" value="1"/>
</dbReference>
<dbReference type="CDD" id="cd00093">
    <property type="entry name" value="HTH_XRE"/>
    <property type="match status" value="1"/>
</dbReference>
<name>A0AAW3HT77_STRAG</name>
<sequence>MHLGKYIKKYRDTNNLSMAEFAKESGISKAYVSILEKNRDPRNGKEIIPSIPIIKKVSDTIGISFDDLLNSLDENQIVALNETKTEKNLTSSTLQKITSTSSQLEQPRQEKVLSFANEQLEEQNNVISMFDRKVEETENYITDYVEGLVAAGLGAYQEDNLHMEVKLRADDVPDKYDTIAKVAGNSMEPLIQDNDLLFIKVSSQVDMNDIGIFQVNGKNFVKKLKRDYDGAWYLQSLNKSYEEIYLSENDNIRTIGEVVDIYRES</sequence>
<dbReference type="InterPro" id="IPR010982">
    <property type="entry name" value="Lambda_DNA-bd_dom_sf"/>
</dbReference>
<gene>
    <name evidence="5" type="ORF">WA45_04975</name>
</gene>
<dbReference type="InterPro" id="IPR036286">
    <property type="entry name" value="LexA/Signal_pep-like_sf"/>
</dbReference>
<evidence type="ECO:0000259" key="4">
    <source>
        <dbReference type="PROSITE" id="PS50943"/>
    </source>
</evidence>
<dbReference type="SMART" id="SM00530">
    <property type="entry name" value="HTH_XRE"/>
    <property type="match status" value="1"/>
</dbReference>
<dbReference type="InterPro" id="IPR001387">
    <property type="entry name" value="Cro/C1-type_HTH"/>
</dbReference>
<dbReference type="Pfam" id="PF00717">
    <property type="entry name" value="Peptidase_S24"/>
    <property type="match status" value="1"/>
</dbReference>
<evidence type="ECO:0000256" key="2">
    <source>
        <dbReference type="ARBA" id="ARBA00023125"/>
    </source>
</evidence>
<dbReference type="PANTHER" id="PTHR40661">
    <property type="match status" value="1"/>
</dbReference>
<protein>
    <submittedName>
        <fullName evidence="5">Repressor</fullName>
    </submittedName>
</protein>
<dbReference type="Proteomes" id="UP000035174">
    <property type="component" value="Unassembled WGS sequence"/>
</dbReference>
<dbReference type="CDD" id="cd06529">
    <property type="entry name" value="S24_LexA-like"/>
    <property type="match status" value="1"/>
</dbReference>
<evidence type="ECO:0000313" key="6">
    <source>
        <dbReference type="Proteomes" id="UP000035174"/>
    </source>
</evidence>
<evidence type="ECO:0000256" key="1">
    <source>
        <dbReference type="ARBA" id="ARBA00023015"/>
    </source>
</evidence>
<keyword evidence="1" id="KW-0805">Transcription regulation</keyword>
<dbReference type="InterPro" id="IPR039418">
    <property type="entry name" value="LexA-like"/>
</dbReference>
<dbReference type="PROSITE" id="PS50943">
    <property type="entry name" value="HTH_CROC1"/>
    <property type="match status" value="1"/>
</dbReference>
<evidence type="ECO:0000256" key="3">
    <source>
        <dbReference type="ARBA" id="ARBA00023163"/>
    </source>
</evidence>
<dbReference type="SUPFAM" id="SSF47413">
    <property type="entry name" value="lambda repressor-like DNA-binding domains"/>
    <property type="match status" value="1"/>
</dbReference>
<dbReference type="SUPFAM" id="SSF51306">
    <property type="entry name" value="LexA/Signal peptidase"/>
    <property type="match status" value="1"/>
</dbReference>
<dbReference type="GO" id="GO:0003677">
    <property type="term" value="F:DNA binding"/>
    <property type="evidence" value="ECO:0007669"/>
    <property type="project" value="UniProtKB-KW"/>
</dbReference>
<evidence type="ECO:0000313" key="5">
    <source>
        <dbReference type="EMBL" id="KLJ29703.1"/>
    </source>
</evidence>
<accession>A0AAW3HT77</accession>
<dbReference type="AlphaFoldDB" id="A0AAW3HT77"/>
<dbReference type="PANTHER" id="PTHR40661:SF1">
    <property type="entry name" value="HTH CRO_C1-TYPE DOMAIN-CONTAINING PROTEIN"/>
    <property type="match status" value="1"/>
</dbReference>
<dbReference type="KEGG" id="sage:EN72_03115"/>
<dbReference type="Pfam" id="PF01381">
    <property type="entry name" value="HTH_3"/>
    <property type="match status" value="1"/>
</dbReference>
<proteinExistence type="predicted"/>
<reference evidence="5 6" key="1">
    <citation type="journal article" date="2015" name="PLoS ONE">
        <title>Genomic analysis reveals the molecular basis for capsule loss in the group B streptococcus population.</title>
        <authorList>
            <consortium name="DEVANI Consortium"/>
            <person name="Rosini R."/>
            <person name="Campisi E."/>
            <person name="De Chiara M."/>
            <person name="Tettelin H."/>
            <person name="Rinaudo D."/>
            <person name="Toniolo C."/>
            <person name="Metruccio M."/>
            <person name="Guidotti S."/>
            <person name="Sorensen U.B."/>
            <person name="Kilian M."/>
            <person name="Ramirez M."/>
            <person name="Janulczyk R."/>
            <person name="Donati C."/>
            <person name="Grandi G."/>
            <person name="Margarit I."/>
        </authorList>
    </citation>
    <scope>NUCLEOTIDE SEQUENCE [LARGE SCALE GENOMIC DNA]</scope>
    <source>
        <strain evidence="5 6">ES-PW-063</strain>
    </source>
</reference>
<keyword evidence="3" id="KW-0804">Transcription</keyword>
<organism evidence="5 6">
    <name type="scientific">Streptococcus agalactiae</name>
    <dbReference type="NCBI Taxonomy" id="1311"/>
    <lineage>
        <taxon>Bacteria</taxon>
        <taxon>Bacillati</taxon>
        <taxon>Bacillota</taxon>
        <taxon>Bacilli</taxon>
        <taxon>Lactobacillales</taxon>
        <taxon>Streptococcaceae</taxon>
        <taxon>Streptococcus</taxon>
    </lineage>
</organism>
<feature type="domain" description="HTH cro/C1-type" evidence="4">
    <location>
        <begin position="7"/>
        <end position="68"/>
    </location>
</feature>